<keyword evidence="1" id="KW-0732">Signal</keyword>
<gene>
    <name evidence="3" type="ORF">BJY16_008600</name>
</gene>
<keyword evidence="3" id="KW-0645">Protease</keyword>
<feature type="chain" id="PRO_5039549327" evidence="1">
    <location>
        <begin position="17"/>
        <end position="367"/>
    </location>
</feature>
<keyword evidence="4" id="KW-1185">Reference proteome</keyword>
<keyword evidence="3" id="KW-0121">Carboxypeptidase</keyword>
<keyword evidence="3" id="KW-0378">Hydrolase</keyword>
<dbReference type="GO" id="GO:0009002">
    <property type="term" value="F:serine-type D-Ala-D-Ala carboxypeptidase activity"/>
    <property type="evidence" value="ECO:0007669"/>
    <property type="project" value="UniProtKB-EC"/>
</dbReference>
<dbReference type="EC" id="3.4.16.4" evidence="3"/>
<feature type="signal peptide" evidence="1">
    <location>
        <begin position="1"/>
        <end position="16"/>
    </location>
</feature>
<sequence>MAIVMAGVLVPAPAVAHPGTAAVLRHGVDDLHGLGITGVQGLVRDGGRAVAASSGAAPVDGYFRIGSVTKTFVAVALLQLAGEGRIGLDDPVDRWLPGVVDGNGNDGRRVTVRHLLQQTSGLYDPTFDLTVWQSADGFAAHRFDHYAEKDLVATAMRHAPLFPAGTRWSYSNTNYLVAGMLLERVTGRPWQAAVRSRILAPLRLTHTFYPGDRVSLPRPHAEASKQFAPGGPLVGTTEFNPTVTGAAGGLVSTPADLAGFWQALERGRLLPPGQLAELHRTVPADDFQALRPGIRYGLGVMWIPNRCGGAWAHLGSMPGMSTLAAAGPGGRRSTVLYLATELADPDRDRAVVQRQLTLLDDLICQSR</sequence>
<dbReference type="SUPFAM" id="SSF56601">
    <property type="entry name" value="beta-lactamase/transpeptidase-like"/>
    <property type="match status" value="1"/>
</dbReference>
<dbReference type="InterPro" id="IPR001466">
    <property type="entry name" value="Beta-lactam-related"/>
</dbReference>
<dbReference type="InterPro" id="IPR012338">
    <property type="entry name" value="Beta-lactam/transpept-like"/>
</dbReference>
<feature type="domain" description="Beta-lactamase-related" evidence="2">
    <location>
        <begin position="34"/>
        <end position="349"/>
    </location>
</feature>
<dbReference type="InterPro" id="IPR050491">
    <property type="entry name" value="AmpC-like"/>
</dbReference>
<protein>
    <submittedName>
        <fullName evidence="3">D-alanyl-D-alanine carboxypeptidase</fullName>
        <ecNumber evidence="3">3.4.16.4</ecNumber>
    </submittedName>
</protein>
<evidence type="ECO:0000313" key="3">
    <source>
        <dbReference type="EMBL" id="MBB4745141.1"/>
    </source>
</evidence>
<evidence type="ECO:0000256" key="1">
    <source>
        <dbReference type="SAM" id="SignalP"/>
    </source>
</evidence>
<comment type="caution">
    <text evidence="3">The sequence shown here is derived from an EMBL/GenBank/DDBJ whole genome shotgun (WGS) entry which is preliminary data.</text>
</comment>
<evidence type="ECO:0000259" key="2">
    <source>
        <dbReference type="Pfam" id="PF00144"/>
    </source>
</evidence>
<dbReference type="EMBL" id="JACHNB010000001">
    <property type="protein sequence ID" value="MBB4745141.1"/>
    <property type="molecule type" value="Genomic_DNA"/>
</dbReference>
<proteinExistence type="predicted"/>
<dbReference type="Proteomes" id="UP000546162">
    <property type="component" value="Unassembled WGS sequence"/>
</dbReference>
<organism evidence="3 4">
    <name type="scientific">Actinoplanes octamycinicus</name>
    <dbReference type="NCBI Taxonomy" id="135948"/>
    <lineage>
        <taxon>Bacteria</taxon>
        <taxon>Bacillati</taxon>
        <taxon>Actinomycetota</taxon>
        <taxon>Actinomycetes</taxon>
        <taxon>Micromonosporales</taxon>
        <taxon>Micromonosporaceae</taxon>
        <taxon>Actinoplanes</taxon>
    </lineage>
</organism>
<reference evidence="3 4" key="1">
    <citation type="submission" date="2020-08" db="EMBL/GenBank/DDBJ databases">
        <title>Sequencing the genomes of 1000 actinobacteria strains.</title>
        <authorList>
            <person name="Klenk H.-P."/>
        </authorList>
    </citation>
    <scope>NUCLEOTIDE SEQUENCE [LARGE SCALE GENOMIC DNA]</scope>
    <source>
        <strain evidence="3 4">DSM 45809</strain>
    </source>
</reference>
<dbReference type="PANTHER" id="PTHR46825:SF7">
    <property type="entry name" value="D-ALANYL-D-ALANINE CARBOXYPEPTIDASE"/>
    <property type="match status" value="1"/>
</dbReference>
<accession>A0A7W7MCI0</accession>
<evidence type="ECO:0000313" key="4">
    <source>
        <dbReference type="Proteomes" id="UP000546162"/>
    </source>
</evidence>
<name>A0A7W7MCI0_9ACTN</name>
<dbReference type="Gene3D" id="3.40.710.10">
    <property type="entry name" value="DD-peptidase/beta-lactamase superfamily"/>
    <property type="match status" value="1"/>
</dbReference>
<dbReference type="Pfam" id="PF00144">
    <property type="entry name" value="Beta-lactamase"/>
    <property type="match status" value="1"/>
</dbReference>
<dbReference type="RefSeq" id="WP_239177946.1">
    <property type="nucleotide sequence ID" value="NZ_BAABFG010000005.1"/>
</dbReference>
<dbReference type="PANTHER" id="PTHR46825">
    <property type="entry name" value="D-ALANYL-D-ALANINE-CARBOXYPEPTIDASE/ENDOPEPTIDASE AMPH"/>
    <property type="match status" value="1"/>
</dbReference>
<dbReference type="AlphaFoldDB" id="A0A7W7MCI0"/>